<name>A0AAV8WCK8_9CUCU</name>
<evidence type="ECO:0000313" key="4">
    <source>
        <dbReference type="EMBL" id="KAJ8923902.1"/>
    </source>
</evidence>
<dbReference type="Pfam" id="PF13915">
    <property type="entry name" value="DUF4210"/>
    <property type="match status" value="1"/>
</dbReference>
<keyword evidence="5" id="KW-1185">Reference proteome</keyword>
<dbReference type="SMART" id="SM01177">
    <property type="entry name" value="DUF4210"/>
    <property type="match status" value="1"/>
</dbReference>
<evidence type="ECO:0000313" key="5">
    <source>
        <dbReference type="Proteomes" id="UP001159042"/>
    </source>
</evidence>
<evidence type="ECO:0000256" key="1">
    <source>
        <dbReference type="ARBA" id="ARBA00034497"/>
    </source>
</evidence>
<comment type="similarity">
    <text evidence="1">Belongs to the ATOS family.</text>
</comment>
<evidence type="ECO:0000259" key="3">
    <source>
        <dbReference type="SMART" id="SM01177"/>
    </source>
</evidence>
<organism evidence="4 5">
    <name type="scientific">Exocentrus adspersus</name>
    <dbReference type="NCBI Taxonomy" id="1586481"/>
    <lineage>
        <taxon>Eukaryota</taxon>
        <taxon>Metazoa</taxon>
        <taxon>Ecdysozoa</taxon>
        <taxon>Arthropoda</taxon>
        <taxon>Hexapoda</taxon>
        <taxon>Insecta</taxon>
        <taxon>Pterygota</taxon>
        <taxon>Neoptera</taxon>
        <taxon>Endopterygota</taxon>
        <taxon>Coleoptera</taxon>
        <taxon>Polyphaga</taxon>
        <taxon>Cucujiformia</taxon>
        <taxon>Chrysomeloidea</taxon>
        <taxon>Cerambycidae</taxon>
        <taxon>Lamiinae</taxon>
        <taxon>Acanthocinini</taxon>
        <taxon>Exocentrus</taxon>
    </lineage>
</organism>
<gene>
    <name evidence="4" type="ORF">NQ315_006678</name>
</gene>
<sequence>MHSLSFDTKANVKDGGDVLVSIVTLVTEGRIPDSLKVKSKKFYESPHSLIIKGTSKNHKCDLNNSLCLKFENYRKTVLNIHETKIPLCIEVLLTCACNQINGKTQISENTFVLEQWHFNIKTGRNPEPIFFNLNQLVNAIRSQLYFSQITAWLSTRDENSAVSISEENFSYRIISSNKTCATAKFHLSATKHEFPATDIGNGLILNVSYFSLPRTTNIPNIVCSNCSSQDHLSYIHNKKDQMELKNGLVDDRMHTSCTLKGKHRCEDFEEYDNIKIENKLTNIKRFCQNNLKCSNNHCEASTSKHVLNPKLKVNIEKCNILINSNAYNCDLKNEKRNISPNIEQKLKSAKLDLWHKTFENSHSENDLNKKPDKGQLLLDAIERSGQNSTNVDDDCKRIDNYVERHKYCAKSSESDNVNCDTSESDIFSIRKNNNFNIYIDKHCDSPFPVNQKKIRDLSNIRITKLKPAKGRNVRQKITFEDTNVSASSGGDDQNSSEVKLRDSNGIVEIPSPSEQAEFRKNLDNAASMVFHSRTGLPLTSSPAPVRRGKSCFDFDSSLNSVSAIKSALFSSSFSADEESESEGTIVSPCSPETYAVPKGDESPIKYRRKGHAANLLGTFEESVLNGRLEPVSTVHGFTAELGASGSFVPKHLIVPVTVFFYTLGDNDKVSSPYLGHINLGKKGYNVPKSGTVQVTLFNPLGTVVKMFVIMYDLSDMPPNSQTFIRQRTLYMPTNCKDANLEWGPKWLRYLIHLRFMSSKSGKVYLHSDIRMIIFRKCDMDTATAHGIDISYELRSFTHTPTNPRFSPRK</sequence>
<feature type="domain" description="Atos-like conserved" evidence="3">
    <location>
        <begin position="615"/>
        <end position="674"/>
    </location>
</feature>
<dbReference type="EMBL" id="JANEYG010000003">
    <property type="protein sequence ID" value="KAJ8923902.1"/>
    <property type="molecule type" value="Genomic_DNA"/>
</dbReference>
<dbReference type="AlphaFoldDB" id="A0AAV8WCK8"/>
<dbReference type="InterPro" id="IPR051506">
    <property type="entry name" value="ATOS_Transcription_Regulators"/>
</dbReference>
<dbReference type="InterPro" id="IPR033473">
    <property type="entry name" value="Atos-like_C"/>
</dbReference>
<feature type="compositionally biased region" description="Polar residues" evidence="2">
    <location>
        <begin position="480"/>
        <end position="497"/>
    </location>
</feature>
<dbReference type="Proteomes" id="UP001159042">
    <property type="component" value="Unassembled WGS sequence"/>
</dbReference>
<dbReference type="PANTHER" id="PTHR13199">
    <property type="entry name" value="GH03947P"/>
    <property type="match status" value="1"/>
</dbReference>
<dbReference type="Pfam" id="PF13889">
    <property type="entry name" value="Chromosome_seg"/>
    <property type="match status" value="1"/>
</dbReference>
<dbReference type="PANTHER" id="PTHR13199:SF11">
    <property type="entry name" value="PROTEIN ATOSSA"/>
    <property type="match status" value="1"/>
</dbReference>
<dbReference type="InterPro" id="IPR025261">
    <property type="entry name" value="Atos-like_cons_dom"/>
</dbReference>
<reference evidence="4 5" key="1">
    <citation type="journal article" date="2023" name="Insect Mol. Biol.">
        <title>Genome sequencing provides insights into the evolution of gene families encoding plant cell wall-degrading enzymes in longhorned beetles.</title>
        <authorList>
            <person name="Shin N.R."/>
            <person name="Okamura Y."/>
            <person name="Kirsch R."/>
            <person name="Pauchet Y."/>
        </authorList>
    </citation>
    <scope>NUCLEOTIDE SEQUENCE [LARGE SCALE GENOMIC DNA]</scope>
    <source>
        <strain evidence="4">EAD_L_NR</strain>
    </source>
</reference>
<protein>
    <recommendedName>
        <fullName evidence="3">Atos-like conserved domain-containing protein</fullName>
    </recommendedName>
</protein>
<feature type="region of interest" description="Disordered" evidence="2">
    <location>
        <begin position="473"/>
        <end position="504"/>
    </location>
</feature>
<proteinExistence type="inferred from homology"/>
<comment type="caution">
    <text evidence="4">The sequence shown here is derived from an EMBL/GenBank/DDBJ whole genome shotgun (WGS) entry which is preliminary data.</text>
</comment>
<accession>A0AAV8WCK8</accession>
<evidence type="ECO:0000256" key="2">
    <source>
        <dbReference type="SAM" id="MobiDB-lite"/>
    </source>
</evidence>